<proteinExistence type="predicted"/>
<evidence type="ECO:0000313" key="1">
    <source>
        <dbReference type="EMBL" id="MBW96681.1"/>
    </source>
</evidence>
<accession>A0A2P2JT84</accession>
<reference evidence="1" key="1">
    <citation type="submission" date="2018-02" db="EMBL/GenBank/DDBJ databases">
        <title>Rhizophora mucronata_Transcriptome.</title>
        <authorList>
            <person name="Meera S.P."/>
            <person name="Sreeshan A."/>
            <person name="Augustine A."/>
        </authorList>
    </citation>
    <scope>NUCLEOTIDE SEQUENCE</scope>
    <source>
        <tissue evidence="1">Leaf</tissue>
    </source>
</reference>
<sequence>MQSGSNPSCPIQLLNLREIPINSQPGDINLNYITQDHFCPEKRDLARKF</sequence>
<name>A0A2P2JT84_RHIMU</name>
<organism evidence="1">
    <name type="scientific">Rhizophora mucronata</name>
    <name type="common">Asiatic mangrove</name>
    <dbReference type="NCBI Taxonomy" id="61149"/>
    <lineage>
        <taxon>Eukaryota</taxon>
        <taxon>Viridiplantae</taxon>
        <taxon>Streptophyta</taxon>
        <taxon>Embryophyta</taxon>
        <taxon>Tracheophyta</taxon>
        <taxon>Spermatophyta</taxon>
        <taxon>Magnoliopsida</taxon>
        <taxon>eudicotyledons</taxon>
        <taxon>Gunneridae</taxon>
        <taxon>Pentapetalae</taxon>
        <taxon>rosids</taxon>
        <taxon>fabids</taxon>
        <taxon>Malpighiales</taxon>
        <taxon>Rhizophoraceae</taxon>
        <taxon>Rhizophora</taxon>
    </lineage>
</organism>
<dbReference type="AlphaFoldDB" id="A0A2P2JT84"/>
<dbReference type="EMBL" id="GGEC01016198">
    <property type="protein sequence ID" value="MBW96681.1"/>
    <property type="molecule type" value="Transcribed_RNA"/>
</dbReference>
<protein>
    <submittedName>
        <fullName evidence="1">Uncharacterized protein</fullName>
    </submittedName>
</protein>